<accession>A0A6L6IN47</accession>
<reference evidence="1 2" key="1">
    <citation type="submission" date="2019-11" db="EMBL/GenBank/DDBJ databases">
        <title>Escherichia alba sp. nov. isolated from the gut of plastic-eating superworms Zophobas atratus.</title>
        <authorList>
            <person name="Yang Y."/>
        </authorList>
    </citation>
    <scope>NUCLEOTIDE SEQUENCE [LARGE SCALE GENOMIC DNA]</scope>
    <source>
        <strain evidence="2">BIT-B35</strain>
    </source>
</reference>
<keyword evidence="2" id="KW-1185">Reference proteome</keyword>
<organism evidence="1 2">
    <name type="scientific">Intestinirhabdus alba</name>
    <dbReference type="NCBI Taxonomy" id="2899544"/>
    <lineage>
        <taxon>Bacteria</taxon>
        <taxon>Pseudomonadati</taxon>
        <taxon>Pseudomonadota</taxon>
        <taxon>Gammaproteobacteria</taxon>
        <taxon>Enterobacterales</taxon>
        <taxon>Enterobacteriaceae</taxon>
        <taxon>Intestinirhabdus</taxon>
    </lineage>
</organism>
<evidence type="ECO:0000313" key="1">
    <source>
        <dbReference type="EMBL" id="MTH48281.1"/>
    </source>
</evidence>
<sequence length="104" mass="12081">MEMNDIQKSFALANELVNDASIFNIGEMIYIEKIKDIIAFIRSINYVMNRSDDFKRAYNPLNGKYRYISNSEVVVEVNKLNVNADKILKTAFLKFKKKSISHLI</sequence>
<dbReference type="AlphaFoldDB" id="A0A6L6IN47"/>
<comment type="caution">
    <text evidence="1">The sequence shown here is derived from an EMBL/GenBank/DDBJ whole genome shotgun (WGS) entry which is preliminary data.</text>
</comment>
<proteinExistence type="predicted"/>
<protein>
    <submittedName>
        <fullName evidence="1">Uncharacterized protein</fullName>
    </submittedName>
</protein>
<dbReference type="EMBL" id="WMJZ01000033">
    <property type="protein sequence ID" value="MTH48281.1"/>
    <property type="molecule type" value="Genomic_DNA"/>
</dbReference>
<gene>
    <name evidence="1" type="ORF">GJV78_18885</name>
</gene>
<dbReference type="Proteomes" id="UP000477739">
    <property type="component" value="Unassembled WGS sequence"/>
</dbReference>
<dbReference type="RefSeq" id="WP_155109764.1">
    <property type="nucleotide sequence ID" value="NZ_WMJZ01000033.1"/>
</dbReference>
<name>A0A6L6IN47_9ENTR</name>
<evidence type="ECO:0000313" key="2">
    <source>
        <dbReference type="Proteomes" id="UP000477739"/>
    </source>
</evidence>